<evidence type="ECO:0000259" key="4">
    <source>
        <dbReference type="Pfam" id="PF00534"/>
    </source>
</evidence>
<dbReference type="SUPFAM" id="SSF53756">
    <property type="entry name" value="UDP-Glycosyltransferase/glycogen phosphorylase"/>
    <property type="match status" value="2"/>
</dbReference>
<protein>
    <submittedName>
        <fullName evidence="7">Glycosyltransferase, group 1 family protein</fullName>
        <ecNumber evidence="7">2.4.-.-</ecNumber>
    </submittedName>
</protein>
<organism evidence="7 8">
    <name type="scientific">Corynebacterium ammoniagenes DSM 20306</name>
    <dbReference type="NCBI Taxonomy" id="649754"/>
    <lineage>
        <taxon>Bacteria</taxon>
        <taxon>Bacillati</taxon>
        <taxon>Actinomycetota</taxon>
        <taxon>Actinomycetes</taxon>
        <taxon>Mycobacteriales</taxon>
        <taxon>Corynebacteriaceae</taxon>
        <taxon>Corynebacterium</taxon>
    </lineage>
</organism>
<reference evidence="7 8" key="1">
    <citation type="submission" date="2010-04" db="EMBL/GenBank/DDBJ databases">
        <authorList>
            <person name="Weinstock G."/>
            <person name="Sodergren E."/>
            <person name="Clifton S."/>
            <person name="Fulton L."/>
            <person name="Fulton B."/>
            <person name="Courtney L."/>
            <person name="Fronick C."/>
            <person name="Harrison M."/>
            <person name="Strong C."/>
            <person name="Farmer C."/>
            <person name="Delahaunty K."/>
            <person name="Markovic C."/>
            <person name="Hall O."/>
            <person name="Minx P."/>
            <person name="Tomlinson C."/>
            <person name="Mitreva M."/>
            <person name="Hou S."/>
            <person name="Wollam A."/>
            <person name="Pepin K.H."/>
            <person name="Johnson M."/>
            <person name="Bhonagiri V."/>
            <person name="Zhang X."/>
            <person name="Suruliraj S."/>
            <person name="Warren W."/>
            <person name="Chinwalla A."/>
            <person name="Mardis E.R."/>
            <person name="Wilson R.K."/>
        </authorList>
    </citation>
    <scope>NUCLEOTIDE SEQUENCE [LARGE SCALE GENOMIC DNA]</scope>
    <source>
        <strain evidence="7 8">DSM 20306</strain>
    </source>
</reference>
<evidence type="ECO:0000256" key="2">
    <source>
        <dbReference type="ARBA" id="ARBA00022679"/>
    </source>
</evidence>
<sequence length="1511" mass="169569">MHADEYRDLDSIRRLRLAEAIKDSDSISNQSEPRSGLTQGSSLKQLKAERDELERQVRSARVALEELQSENNRLNNQRALAEQRLKSVRESRTFLVGKAATAPFQAVRRAINDPRLKSMRIDEKLKTSLRKSRYILRESRERLEKSSVGSGDYFKSRTENSDLDGVPTDISVDSRANRGEGSSPVDIYEKKPSVRTFERAMKHLWFTEGKLLSAKAFIENSPQYVEKLGDISKSLANRILGEARIDPSQIVPERSPYPAYVAEPGRIMYCVHQSPVYNSNGYSTRTRGVASGLNAGAGDVVVVARSGYPWDSSVDIEKPKSVRSVSILDGVQYVHLPGGNLNRDPIDQYVLQCADAFVREARMIRPSIIQSASNYKTALPALIAARRLGIPFVYEVRGFWEITEASANSGFQETERFESMRSLETFVAQNADRLLAITSQVRDELIVRGIDPEIVEVSPNSVDPEIFLPLPKDIEYSQSKGIRIDAPVIGFAGSIVGYEGLDLLVEASRLLSTKGVDHQVVIAGSGAAEQDLKEQVTKLALDSQVLLLGRLPQDEMPRLHSTFDIVVCPRRANLVTELVSPLKPLESFATGKATVLSNVAPNRDLAGEDEERALLCDADDAASLARQLEKLILNADLRADFGRTARLWVVSERSWASLGKSMLDAHKHALEDAEKKILGAKPLHTLRVGVIGDEFTRSALEDAFNVEWLSRKNWESQLDSAPNFDLIFVESAWEGNGGEWWRGVGHYSDEESTDLRSLLAVAREKDIPSVFWNKEDPIHFSRFAPNAAFFDHVFTTDANMIPRYINAQDSYNKTVSALPFFAQPKLHNPMPSTREFRETVAYAGSYYGDRFKERSEALERLLAASVQYGLDIYDRQANNPDSSYKFPQIYRSAVRGGLQYRETVESYKSHIAHLNVNSVFDSPTMFSRRVVEIPACGGIVMSAKGRGITETLGSNIAHSDDPEDHRAWLHGWTTNPVERLEEIWRQMRTVYRSHTTETALSILARTAGISVEGIKPVEYTAVLEDLAMLSPAERLKHIEHVASQSVRPRSVKISDLGEEEAAFVKKYGIQVMLVDDFSASHDIEVHFPKRFSRTFAEDVLLPLRFGEFSSIFVRSKQHYENISPVLEPTFSEKPREQLLAVNNRQSTAVASVIIELPGVSEQSESAPSLETEITDIEGKTVLVAGHDLKFAEPIIEKLHGSGCKVLIDKWEGHNRHDSYQSKVLLGQADIVFCEWGLGNAVWYSKNLHAHQSLVIRVHSQELFLPFLKQIRQSSVSKFIFVGELVRKAAIESHGILGEKSVVIPNFVDTSKFAKPKDDTARKTLGIVGIVPRSKRIDRALDVLEGLLEQDPTYKLRIKGKVPEDYPWLRKRPDEMDFYSNQYSRIISLNEKWPGAVIFDSFGHDMEEWYRLVGIVLSTSDFESFHLTLADGASSGAMPVSLNWPGADLIYPLSWLFATTEDMVNSILNQTFNVQDAQKFVEINFKQSDLLNRFVKLLVIGHRERGTSARNP</sequence>
<dbReference type="Pfam" id="PF13579">
    <property type="entry name" value="Glyco_trans_4_4"/>
    <property type="match status" value="1"/>
</dbReference>
<dbReference type="InterPro" id="IPR028098">
    <property type="entry name" value="Glyco_trans_4-like_N"/>
</dbReference>
<dbReference type="RefSeq" id="WP_003849245.1">
    <property type="nucleotide sequence ID" value="NZ_CP009244.1"/>
</dbReference>
<dbReference type="EMBL" id="ADNS01000031">
    <property type="protein sequence ID" value="EFG80256.1"/>
    <property type="molecule type" value="Genomic_DNA"/>
</dbReference>
<dbReference type="PANTHER" id="PTHR45947:SF3">
    <property type="entry name" value="SULFOQUINOVOSYL TRANSFERASE SQD2"/>
    <property type="match status" value="1"/>
</dbReference>
<dbReference type="Gene3D" id="3.40.50.2000">
    <property type="entry name" value="Glycogen Phosphorylase B"/>
    <property type="match status" value="4"/>
</dbReference>
<name>A0ABP2I9S5_CORAM</name>
<evidence type="ECO:0000313" key="7">
    <source>
        <dbReference type="EMBL" id="EFG80256.1"/>
    </source>
</evidence>
<evidence type="ECO:0000259" key="5">
    <source>
        <dbReference type="Pfam" id="PF13524"/>
    </source>
</evidence>
<feature type="domain" description="Glycosyltransferase subfamily 4-like N-terminal" evidence="6">
    <location>
        <begin position="280"/>
        <end position="460"/>
    </location>
</feature>
<proteinExistence type="predicted"/>
<dbReference type="InterPro" id="IPR055259">
    <property type="entry name" value="YkvP/CgeB_Glyco_trans-like"/>
</dbReference>
<dbReference type="Proteomes" id="UP000006015">
    <property type="component" value="Unassembled WGS sequence"/>
</dbReference>
<dbReference type="GO" id="GO:0016757">
    <property type="term" value="F:glycosyltransferase activity"/>
    <property type="evidence" value="ECO:0007669"/>
    <property type="project" value="UniProtKB-KW"/>
</dbReference>
<dbReference type="InterPro" id="IPR050194">
    <property type="entry name" value="Glycosyltransferase_grp1"/>
</dbReference>
<keyword evidence="8" id="KW-1185">Reference proteome</keyword>
<evidence type="ECO:0000256" key="1">
    <source>
        <dbReference type="ARBA" id="ARBA00022676"/>
    </source>
</evidence>
<dbReference type="Pfam" id="PF13524">
    <property type="entry name" value="Glyco_trans_1_2"/>
    <property type="match status" value="1"/>
</dbReference>
<keyword evidence="2 7" id="KW-0808">Transferase</keyword>
<feature type="compositionally biased region" description="Polar residues" evidence="3">
    <location>
        <begin position="26"/>
        <end position="44"/>
    </location>
</feature>
<gene>
    <name evidence="7" type="ORF">HMPREF0281_02349</name>
</gene>
<feature type="domain" description="Glycosyl transferase family 1" evidence="4">
    <location>
        <begin position="475"/>
        <end position="647"/>
    </location>
</feature>
<accession>A0ABP2I9S5</accession>
<evidence type="ECO:0000313" key="8">
    <source>
        <dbReference type="Proteomes" id="UP000006015"/>
    </source>
</evidence>
<feature type="region of interest" description="Disordered" evidence="3">
    <location>
        <begin position="22"/>
        <end position="50"/>
    </location>
</feature>
<dbReference type="InterPro" id="IPR001296">
    <property type="entry name" value="Glyco_trans_1"/>
</dbReference>
<keyword evidence="1 7" id="KW-0328">Glycosyltransferase</keyword>
<dbReference type="CDD" id="cd03794">
    <property type="entry name" value="GT4_WbuB-like"/>
    <property type="match status" value="1"/>
</dbReference>
<evidence type="ECO:0000256" key="3">
    <source>
        <dbReference type="SAM" id="MobiDB-lite"/>
    </source>
</evidence>
<evidence type="ECO:0000259" key="6">
    <source>
        <dbReference type="Pfam" id="PF13579"/>
    </source>
</evidence>
<comment type="caution">
    <text evidence="7">The sequence shown here is derived from an EMBL/GenBank/DDBJ whole genome shotgun (WGS) entry which is preliminary data.</text>
</comment>
<dbReference type="CDD" id="cd03801">
    <property type="entry name" value="GT4_PimA-like"/>
    <property type="match status" value="1"/>
</dbReference>
<dbReference type="Pfam" id="PF00534">
    <property type="entry name" value="Glycos_transf_1"/>
    <property type="match status" value="1"/>
</dbReference>
<dbReference type="PANTHER" id="PTHR45947">
    <property type="entry name" value="SULFOQUINOVOSYL TRANSFERASE SQD2"/>
    <property type="match status" value="1"/>
</dbReference>
<dbReference type="EC" id="2.4.-.-" evidence="7"/>
<feature type="domain" description="Spore protein YkvP/CgeB glycosyl transferase-like" evidence="5">
    <location>
        <begin position="891"/>
        <end position="998"/>
    </location>
</feature>
<feature type="region of interest" description="Disordered" evidence="3">
    <location>
        <begin position="147"/>
        <end position="187"/>
    </location>
</feature>